<reference evidence="3 4" key="1">
    <citation type="journal article" date="2009" name="Stand. Genomic Sci.">
        <title>Complete genome sequence of Actinosynnema mirum type strain (101).</title>
        <authorList>
            <person name="Land M."/>
            <person name="Lapidus A."/>
            <person name="Mayilraj S."/>
            <person name="Chen F."/>
            <person name="Copeland A."/>
            <person name="Del Rio T.G."/>
            <person name="Nolan M."/>
            <person name="Lucas S."/>
            <person name="Tice H."/>
            <person name="Cheng J.F."/>
            <person name="Chertkov O."/>
            <person name="Bruce D."/>
            <person name="Goodwin L."/>
            <person name="Pitluck S."/>
            <person name="Rohde M."/>
            <person name="Goker M."/>
            <person name="Pati A."/>
            <person name="Ivanova N."/>
            <person name="Mavromatis K."/>
            <person name="Chen A."/>
            <person name="Palaniappan K."/>
            <person name="Hauser L."/>
            <person name="Chang Y.J."/>
            <person name="Jeffries C.C."/>
            <person name="Brettin T."/>
            <person name="Detter J.C."/>
            <person name="Han C."/>
            <person name="Chain P."/>
            <person name="Tindall B.J."/>
            <person name="Bristow J."/>
            <person name="Eisen J.A."/>
            <person name="Markowitz V."/>
            <person name="Hugenholtz P."/>
            <person name="Kyrpides N.C."/>
            <person name="Klenk H.P."/>
        </authorList>
    </citation>
    <scope>NUCLEOTIDE SEQUENCE [LARGE SCALE GENOMIC DNA]</scope>
    <source>
        <strain evidence="4">ATCC 29888 / DSM 43827 / JCM 3225 / NBRC 14064 / NCIMB 13271 / NRRL B-12336 / IMRU 3971 / 101</strain>
    </source>
</reference>
<gene>
    <name evidence="3" type="ordered locus">Amir_6275</name>
</gene>
<dbReference type="Proteomes" id="UP000002213">
    <property type="component" value="Chromosome"/>
</dbReference>
<dbReference type="EMBL" id="CP001630">
    <property type="protein sequence ID" value="ACU40079.1"/>
    <property type="molecule type" value="Genomic_DNA"/>
</dbReference>
<dbReference type="eggNOG" id="COG5651">
    <property type="taxonomic scope" value="Bacteria"/>
</dbReference>
<dbReference type="HOGENOM" id="CLU_663302_0_0_11"/>
<evidence type="ECO:0000259" key="2">
    <source>
        <dbReference type="Pfam" id="PF25547"/>
    </source>
</evidence>
<proteinExistence type="predicted"/>
<evidence type="ECO:0000313" key="3">
    <source>
        <dbReference type="EMBL" id="ACU40079.1"/>
    </source>
</evidence>
<dbReference type="AlphaFoldDB" id="C6WJ03"/>
<dbReference type="OrthoDB" id="4763957at2"/>
<protein>
    <recommendedName>
        <fullName evidence="2">Outer membrane channel protein CpnT-like N-terminal domain-containing protein</fullName>
    </recommendedName>
</protein>
<dbReference type="Pfam" id="PF25547">
    <property type="entry name" value="WXG100_2"/>
    <property type="match status" value="1"/>
</dbReference>
<dbReference type="InterPro" id="IPR057746">
    <property type="entry name" value="CpnT-like_N"/>
</dbReference>
<accession>C6WJ03</accession>
<organism evidence="3 4">
    <name type="scientific">Actinosynnema mirum (strain ATCC 29888 / DSM 43827 / JCM 3225 / NBRC 14064 / NCIMB 13271 / NRRL B-12336 / IMRU 3971 / 101)</name>
    <dbReference type="NCBI Taxonomy" id="446462"/>
    <lineage>
        <taxon>Bacteria</taxon>
        <taxon>Bacillati</taxon>
        <taxon>Actinomycetota</taxon>
        <taxon>Actinomycetes</taxon>
        <taxon>Pseudonocardiales</taxon>
        <taxon>Pseudonocardiaceae</taxon>
        <taxon>Actinosynnema</taxon>
    </lineage>
</organism>
<evidence type="ECO:0000256" key="1">
    <source>
        <dbReference type="SAM" id="MobiDB-lite"/>
    </source>
</evidence>
<dbReference type="RefSeq" id="WP_015804963.1">
    <property type="nucleotide sequence ID" value="NC_013093.1"/>
</dbReference>
<sequence length="414" mass="43862">MVEWTGFGDRGGWTNPDNFAGAGPVESVFQLIDSGKRAGEGDVAEIAMNLGAAGLDLLGAALDPLGALGTAGIGWLIEHVSFLREPLDYLAGNGDRIKAAVTTWNESADALRRVAKAQHDAVETRVSGWQQRAAEEFRGSQRQLAKETVLLSDSCTRIAEEIAAAGTITATIRGVIRDLISMFVWEVVRNAAIALASSVVSMGSSIAAFTAWAVGRGALVLGKITQRLSKLVSVVTRILSRIKQLTGALGHALKGLARFGKKAGGGAPTPSAPRFPGLDGLGKGLDDVGKRLADRGTTAPSLSDAAAKAKQGGREFVDGYKDAGTVAQKFTEQNHLSAADRYSGIADRYTPFTPRTRADGTVSPHSTPSFDNGGFQIKTTADYARESAKEDELREEGITEEARQFKRQTGYLDE</sequence>
<feature type="domain" description="Outer membrane channel protein CpnT-like N-terminal" evidence="2">
    <location>
        <begin position="92"/>
        <end position="204"/>
    </location>
</feature>
<name>C6WJ03_ACTMD</name>
<evidence type="ECO:0000313" key="4">
    <source>
        <dbReference type="Proteomes" id="UP000002213"/>
    </source>
</evidence>
<keyword evidence="4" id="KW-1185">Reference proteome</keyword>
<dbReference type="KEGG" id="ami:Amir_6275"/>
<feature type="region of interest" description="Disordered" evidence="1">
    <location>
        <begin position="351"/>
        <end position="414"/>
    </location>
</feature>
<dbReference type="STRING" id="446462.Amir_6275"/>
<feature type="compositionally biased region" description="Basic and acidic residues" evidence="1">
    <location>
        <begin position="383"/>
        <end position="404"/>
    </location>
</feature>